<keyword evidence="1" id="KW-0812">Transmembrane</keyword>
<proteinExistence type="predicted"/>
<reference evidence="3 4" key="1">
    <citation type="submission" date="2016-02" db="EMBL/GenBank/DDBJ databases">
        <title>Discovery of a natural microsporidian pathogen with a broad tissue tropism in Caenorhabditis elegans.</title>
        <authorList>
            <person name="Luallen R.J."/>
            <person name="Reinke A.W."/>
            <person name="Tong L."/>
            <person name="Botts M.R."/>
            <person name="Felix M.-A."/>
            <person name="Troemel E.R."/>
        </authorList>
    </citation>
    <scope>NUCLEOTIDE SEQUENCE [LARGE SCALE GENOMIC DNA]</scope>
    <source>
        <strain evidence="3 4">JUm2807</strain>
    </source>
</reference>
<gene>
    <name evidence="3" type="ORF">NEDG_02016</name>
</gene>
<keyword evidence="1" id="KW-0472">Membrane</keyword>
<dbReference type="RefSeq" id="XP_067544731.1">
    <property type="nucleotide sequence ID" value="XM_067689434.1"/>
</dbReference>
<evidence type="ECO:0000313" key="4">
    <source>
        <dbReference type="Proteomes" id="UP000185944"/>
    </source>
</evidence>
<name>A0A177EET5_9MICR</name>
<protein>
    <submittedName>
        <fullName evidence="3">Uncharacterized protein</fullName>
    </submittedName>
</protein>
<dbReference type="Proteomes" id="UP000185944">
    <property type="component" value="Unassembled WGS sequence"/>
</dbReference>
<dbReference type="AlphaFoldDB" id="A0A177EET5"/>
<accession>A0A177EET5</accession>
<comment type="caution">
    <text evidence="3">The sequence shown here is derived from an EMBL/GenBank/DDBJ whole genome shotgun (WGS) entry which is preliminary data.</text>
</comment>
<feature type="signal peptide" evidence="2">
    <location>
        <begin position="1"/>
        <end position="17"/>
    </location>
</feature>
<dbReference type="VEuPathDB" id="MicrosporidiaDB:NEDG_02016"/>
<evidence type="ECO:0000256" key="2">
    <source>
        <dbReference type="SAM" id="SignalP"/>
    </source>
</evidence>
<keyword evidence="4" id="KW-1185">Reference proteome</keyword>
<evidence type="ECO:0000256" key="1">
    <source>
        <dbReference type="SAM" id="Phobius"/>
    </source>
</evidence>
<dbReference type="EMBL" id="LTDL01000028">
    <property type="protein sequence ID" value="OAG30474.1"/>
    <property type="molecule type" value="Genomic_DNA"/>
</dbReference>
<feature type="transmembrane region" description="Helical" evidence="1">
    <location>
        <begin position="105"/>
        <end position="130"/>
    </location>
</feature>
<feature type="chain" id="PRO_5008060316" evidence="2">
    <location>
        <begin position="18"/>
        <end position="131"/>
    </location>
</feature>
<organism evidence="3 4">
    <name type="scientific">Nematocida displodere</name>
    <dbReference type="NCBI Taxonomy" id="1805483"/>
    <lineage>
        <taxon>Eukaryota</taxon>
        <taxon>Fungi</taxon>
        <taxon>Fungi incertae sedis</taxon>
        <taxon>Microsporidia</taxon>
        <taxon>Nematocida</taxon>
    </lineage>
</organism>
<evidence type="ECO:0000313" key="3">
    <source>
        <dbReference type="EMBL" id="OAG30474.1"/>
    </source>
</evidence>
<dbReference type="GeneID" id="93648366"/>
<keyword evidence="1" id="KW-1133">Transmembrane helix</keyword>
<keyword evidence="2" id="KW-0732">Signal</keyword>
<sequence>MHIPSVILLAWCIGLGATDVQSPEVPCTPHTPYTPHTPRTPFSSRSSFVNRTQTRFDFSPAAIKKHMRAEPSPTTPKPPRTLSTLLLDQAQAFLSNTSAYVAERLYTIIVFYVVLLALMVVIAMATGLVFG</sequence>